<gene>
    <name evidence="1" type="ORF">LXN57_02255</name>
</gene>
<dbReference type="RefSeq" id="WP_251796289.1">
    <property type="nucleotide sequence ID" value="NZ_JAMQOL010000003.1"/>
</dbReference>
<evidence type="ECO:0000313" key="2">
    <source>
        <dbReference type="Proteomes" id="UP001523216"/>
    </source>
</evidence>
<dbReference type="Proteomes" id="UP001523216">
    <property type="component" value="Unassembled WGS sequence"/>
</dbReference>
<name>A0ABT0XT72_9ACTN</name>
<accession>A0ABT0XT72</accession>
<dbReference type="InterPro" id="IPR046179">
    <property type="entry name" value="DUF6188"/>
</dbReference>
<proteinExistence type="predicted"/>
<sequence length="130" mass="13374">MGLLAGQRLDYVQLGPALVLGFSGGSRVVIETVARLDGPDGRAEVEPGYRPSDALGAVLGDVVRTAAVRDSGELTLGFEGGPELAVGPDEDAESWAVASEDGCLVVCLPGGEVAAWTEGPSKVVIRREAR</sequence>
<dbReference type="EMBL" id="JAMQOL010000003">
    <property type="protein sequence ID" value="MCM4076382.1"/>
    <property type="molecule type" value="Genomic_DNA"/>
</dbReference>
<protein>
    <submittedName>
        <fullName evidence="1">DUF6188 family protein</fullName>
    </submittedName>
</protein>
<evidence type="ECO:0000313" key="1">
    <source>
        <dbReference type="EMBL" id="MCM4076382.1"/>
    </source>
</evidence>
<dbReference type="Pfam" id="PF19686">
    <property type="entry name" value="DUF6188"/>
    <property type="match status" value="1"/>
</dbReference>
<comment type="caution">
    <text evidence="1">The sequence shown here is derived from an EMBL/GenBank/DDBJ whole genome shotgun (WGS) entry which is preliminary data.</text>
</comment>
<organism evidence="1 2">
    <name type="scientific">Paractinoplanes hotanensis</name>
    <dbReference type="NCBI Taxonomy" id="2906497"/>
    <lineage>
        <taxon>Bacteria</taxon>
        <taxon>Bacillati</taxon>
        <taxon>Actinomycetota</taxon>
        <taxon>Actinomycetes</taxon>
        <taxon>Micromonosporales</taxon>
        <taxon>Micromonosporaceae</taxon>
        <taxon>Paractinoplanes</taxon>
    </lineage>
</organism>
<reference evidence="1 2" key="1">
    <citation type="submission" date="2022-06" db="EMBL/GenBank/DDBJ databases">
        <title>Actinoplanes abujensis sp. nov., isolated from Nigerian arid soil.</title>
        <authorList>
            <person name="Ding P."/>
        </authorList>
    </citation>
    <scope>NUCLEOTIDE SEQUENCE [LARGE SCALE GENOMIC DNA]</scope>
    <source>
        <strain evidence="2">TRM88002</strain>
    </source>
</reference>
<keyword evidence="2" id="KW-1185">Reference proteome</keyword>